<dbReference type="InterPro" id="IPR012382">
    <property type="entry name" value="CobI/CbiL"/>
</dbReference>
<dbReference type="OrthoDB" id="9804789at2"/>
<protein>
    <submittedName>
        <fullName evidence="8">Sirohydrochlorin cobaltochelatase</fullName>
    </submittedName>
</protein>
<dbReference type="Gene3D" id="3.40.50.1400">
    <property type="match status" value="2"/>
</dbReference>
<dbReference type="Gene3D" id="3.30.950.10">
    <property type="entry name" value="Methyltransferase, Cobalt-precorrin-4 Transmethylase, Domain 2"/>
    <property type="match status" value="1"/>
</dbReference>
<dbReference type="SUPFAM" id="SSF53790">
    <property type="entry name" value="Tetrapyrrole methylase"/>
    <property type="match status" value="1"/>
</dbReference>
<dbReference type="Pfam" id="PF06180">
    <property type="entry name" value="CbiK"/>
    <property type="match status" value="1"/>
</dbReference>
<accession>A0A0M6WW15</accession>
<keyword evidence="5" id="KW-0808">Transferase</keyword>
<keyword evidence="4" id="KW-0489">Methyltransferase</keyword>
<proteinExistence type="inferred from homology"/>
<dbReference type="NCBIfam" id="TIGR01467">
    <property type="entry name" value="cobI_cbiL"/>
    <property type="match status" value="1"/>
</dbReference>
<evidence type="ECO:0000256" key="2">
    <source>
        <dbReference type="ARBA" id="ARBA00005879"/>
    </source>
</evidence>
<evidence type="ECO:0000313" key="9">
    <source>
        <dbReference type="Proteomes" id="UP000049979"/>
    </source>
</evidence>
<dbReference type="InterPro" id="IPR010388">
    <property type="entry name" value="Anaerobic_Co-chelatase"/>
</dbReference>
<dbReference type="GO" id="GO:0030788">
    <property type="term" value="F:precorrin-2 C20-methyltransferase activity"/>
    <property type="evidence" value="ECO:0007669"/>
    <property type="project" value="InterPro"/>
</dbReference>
<gene>
    <name evidence="8" type="ORF">M72_10961</name>
</gene>
<dbReference type="GO" id="GO:0032259">
    <property type="term" value="P:methylation"/>
    <property type="evidence" value="ECO:0007669"/>
    <property type="project" value="UniProtKB-KW"/>
</dbReference>
<organism evidence="8 9">
    <name type="scientific">Roseburia faecis</name>
    <dbReference type="NCBI Taxonomy" id="301302"/>
    <lineage>
        <taxon>Bacteria</taxon>
        <taxon>Bacillati</taxon>
        <taxon>Bacillota</taxon>
        <taxon>Clostridia</taxon>
        <taxon>Lachnospirales</taxon>
        <taxon>Lachnospiraceae</taxon>
        <taxon>Roseburia</taxon>
    </lineage>
</organism>
<comment type="similarity">
    <text evidence="2">Belongs to the precorrin methyltransferase family.</text>
</comment>
<sequence length="517" mass="57351">MKKAILIVSFGTTYPDTRQKNIAAITRQVRALYPDAVVEEAVSSTIVRNAMKKREHIEAKSPAEALESMKKQGVTHVAVFPTHVIDGIENHRLKEAAKKYAGAFEQIAVADALLAKPQDYEDVAKALWESLKEEVGDFPLILMGHGTEHAADASYAMMEQSLRAYAKHEIYIATVEGSITIEDVIARMKSGLQSRQNGKVLLTPFMLVAGDHANNDMAGGMQDGEQPDADSFAGKLQTAGYQPECVIRGIGEYPAVRDVYLTHLRQVTKKLFCDLTTENRPGILYGIGVGPGDPKLMTIQALETIRSCDLIVLPAVSKEECYAYRIVEQVCPEIADMPLLCMPFPMIKDAQKLELAHKRIYDAMEDYLRQGLRVGMLTIGDPGVYSTYMYMHRCAADAGWEARIVSGVPSFCAVAARLGISLGEKNEEIHIIPAAYDVRESLGFHGTRIYMKSGKKLEELLRVLRESMQDKESRVHQDIYGISNCGMENEQVYCGLDELEQAKGYLTTVIVKEHVVQ</sequence>
<keyword evidence="6" id="KW-0949">S-adenosyl-L-methionine</keyword>
<name>A0A0M6WW15_9FIRM</name>
<dbReference type="PANTHER" id="PTHR43467">
    <property type="entry name" value="COBALT-PRECORRIN-2 C(20)-METHYLTRANSFERASE"/>
    <property type="match status" value="1"/>
</dbReference>
<dbReference type="InterPro" id="IPR035996">
    <property type="entry name" value="4pyrrol_Methylase_sf"/>
</dbReference>
<dbReference type="UniPathway" id="UPA00148"/>
<dbReference type="Pfam" id="PF00590">
    <property type="entry name" value="TP_methylase"/>
    <property type="match status" value="1"/>
</dbReference>
<dbReference type="InterPro" id="IPR014776">
    <property type="entry name" value="4pyrrole_Mease_sub2"/>
</dbReference>
<evidence type="ECO:0000256" key="6">
    <source>
        <dbReference type="ARBA" id="ARBA00022691"/>
    </source>
</evidence>
<dbReference type="Gene3D" id="3.40.1010.10">
    <property type="entry name" value="Cobalt-precorrin-4 Transmethylase, Domain 1"/>
    <property type="match status" value="1"/>
</dbReference>
<dbReference type="RefSeq" id="WP_055068352.1">
    <property type="nucleotide sequence ID" value="NZ_CP173697.1"/>
</dbReference>
<evidence type="ECO:0000256" key="1">
    <source>
        <dbReference type="ARBA" id="ARBA00004953"/>
    </source>
</evidence>
<feature type="domain" description="Tetrapyrrole methylase" evidence="7">
    <location>
        <begin position="284"/>
        <end position="498"/>
    </location>
</feature>
<dbReference type="SUPFAM" id="SSF53800">
    <property type="entry name" value="Chelatase"/>
    <property type="match status" value="1"/>
</dbReference>
<dbReference type="GO" id="GO:0019251">
    <property type="term" value="P:anaerobic cobalamin biosynthetic process"/>
    <property type="evidence" value="ECO:0007669"/>
    <property type="project" value="InterPro"/>
</dbReference>
<dbReference type="GO" id="GO:0016852">
    <property type="term" value="F:sirohydrochlorin cobaltochelatase activity"/>
    <property type="evidence" value="ECO:0007669"/>
    <property type="project" value="InterPro"/>
</dbReference>
<dbReference type="EMBL" id="CVRR01000037">
    <property type="protein sequence ID" value="CRL40907.1"/>
    <property type="molecule type" value="Genomic_DNA"/>
</dbReference>
<dbReference type="InterPro" id="IPR014777">
    <property type="entry name" value="4pyrrole_Mease_sub1"/>
</dbReference>
<reference evidence="9" key="1">
    <citation type="submission" date="2015-05" db="EMBL/GenBank/DDBJ databases">
        <authorList>
            <consortium name="Pathogen Informatics"/>
        </authorList>
    </citation>
    <scope>NUCLEOTIDE SEQUENCE [LARGE SCALE GENOMIC DNA]</scope>
    <source>
        <strain evidence="9">M72</strain>
    </source>
</reference>
<dbReference type="AlphaFoldDB" id="A0A0M6WW15"/>
<evidence type="ECO:0000256" key="3">
    <source>
        <dbReference type="ARBA" id="ARBA00022573"/>
    </source>
</evidence>
<evidence type="ECO:0000256" key="5">
    <source>
        <dbReference type="ARBA" id="ARBA00022679"/>
    </source>
</evidence>
<evidence type="ECO:0000256" key="4">
    <source>
        <dbReference type="ARBA" id="ARBA00022603"/>
    </source>
</evidence>
<dbReference type="Proteomes" id="UP000049979">
    <property type="component" value="Unassembled WGS sequence"/>
</dbReference>
<evidence type="ECO:0000313" key="8">
    <source>
        <dbReference type="EMBL" id="CRL40907.1"/>
    </source>
</evidence>
<dbReference type="STRING" id="301302.ERS852420_01702"/>
<dbReference type="InterPro" id="IPR006364">
    <property type="entry name" value="CobI/CbiL/CobIJ_dom"/>
</dbReference>
<dbReference type="InterPro" id="IPR000878">
    <property type="entry name" value="4pyrrol_Mease"/>
</dbReference>
<keyword evidence="9" id="KW-1185">Reference proteome</keyword>
<dbReference type="PANTHER" id="PTHR43467:SF2">
    <property type="entry name" value="COBALT-PRECORRIN-2 C(20)-METHYLTRANSFERASE"/>
    <property type="match status" value="1"/>
</dbReference>
<comment type="pathway">
    <text evidence="1">Cofactor biosynthesis; adenosylcobalamin biosynthesis.</text>
</comment>
<dbReference type="CDD" id="cd11645">
    <property type="entry name" value="Precorrin_2_C20_MT"/>
    <property type="match status" value="1"/>
</dbReference>
<keyword evidence="3" id="KW-0169">Cobalamin biosynthesis</keyword>
<evidence type="ECO:0000259" key="7">
    <source>
        <dbReference type="Pfam" id="PF00590"/>
    </source>
</evidence>